<dbReference type="Gene3D" id="1.10.443.10">
    <property type="entry name" value="Intergrase catalytic core"/>
    <property type="match status" value="1"/>
</dbReference>
<protein>
    <submittedName>
        <fullName evidence="2">Uncharacterized protein</fullName>
    </submittedName>
</protein>
<dbReference type="Proteomes" id="UP001190700">
    <property type="component" value="Unassembled WGS sequence"/>
</dbReference>
<organism evidence="2 3">
    <name type="scientific">Cymbomonas tetramitiformis</name>
    <dbReference type="NCBI Taxonomy" id="36881"/>
    <lineage>
        <taxon>Eukaryota</taxon>
        <taxon>Viridiplantae</taxon>
        <taxon>Chlorophyta</taxon>
        <taxon>Pyramimonadophyceae</taxon>
        <taxon>Pyramimonadales</taxon>
        <taxon>Pyramimonadaceae</taxon>
        <taxon>Cymbomonas</taxon>
    </lineage>
</organism>
<feature type="region of interest" description="Disordered" evidence="1">
    <location>
        <begin position="421"/>
        <end position="559"/>
    </location>
</feature>
<feature type="compositionally biased region" description="Low complexity" evidence="1">
    <location>
        <begin position="535"/>
        <end position="559"/>
    </location>
</feature>
<comment type="caution">
    <text evidence="2">The sequence shown here is derived from an EMBL/GenBank/DDBJ whole genome shotgun (WGS) entry which is preliminary data.</text>
</comment>
<evidence type="ECO:0000313" key="2">
    <source>
        <dbReference type="EMBL" id="KAK3258796.1"/>
    </source>
</evidence>
<dbReference type="GO" id="GO:0006310">
    <property type="term" value="P:DNA recombination"/>
    <property type="evidence" value="ECO:0007669"/>
    <property type="project" value="InterPro"/>
</dbReference>
<accession>A0AAE0KS46</accession>
<keyword evidence="3" id="KW-1185">Reference proteome</keyword>
<dbReference type="GO" id="GO:0015074">
    <property type="term" value="P:DNA integration"/>
    <property type="evidence" value="ECO:0007669"/>
    <property type="project" value="InterPro"/>
</dbReference>
<reference evidence="2 3" key="1">
    <citation type="journal article" date="2015" name="Genome Biol. Evol.">
        <title>Comparative Genomics of a Bacterivorous Green Alga Reveals Evolutionary Causalities and Consequences of Phago-Mixotrophic Mode of Nutrition.</title>
        <authorList>
            <person name="Burns J.A."/>
            <person name="Paasch A."/>
            <person name="Narechania A."/>
            <person name="Kim E."/>
        </authorList>
    </citation>
    <scope>NUCLEOTIDE SEQUENCE [LARGE SCALE GENOMIC DNA]</scope>
    <source>
        <strain evidence="2 3">PLY_AMNH</strain>
    </source>
</reference>
<sequence>MPQMYNLHNDKTYDALSKRTNSSMRYEHLVLAPTLSYLHDADAHSEATMDWMEDTSTPPTYEELVERIYTCHNTTKGVLALLGHRYTMTQLRASMESDVTVVHAHGLGMHPVGRAETELLRACAYVVFAFVTFGRPDTSVSMLRELISVSGGVISVVLHGEKGRRHARLKRRLTIPTTGVQGLVQLPQRWVRARKALWVEEQSTECSAERCSYWRLPWERGKLRSAQANGWVQLVLGKLGCAPPEGGHFSGHSTRKGAYTCARAVGTALEKCCILGGWSQLSSAIHSFIDPTAVPDEHMENTSGGPLRGGGSSGLALGSVPHDLCYMAMRCEGVDLAEAWCAEVSRGAEGARHETLSHHLSIQDILAEGDDLSSPGIEHGAWTQEQSGASPEQVMPLAGEGVANLIGASTRVAQLFEGAAGAEGTGREDVDDERGGSEGVVGRVDTRRAPQSPGAHPGNADHLQQVARQHTASHQLPRPRGEVAGRAGTNSEPLSGREQSGGAERRLGGGEMARAARQAEAKRHQGHGISAQAVQLQRRLGGPVRLRGPRSLLSSGNSG</sequence>
<feature type="compositionally biased region" description="Basic and acidic residues" evidence="1">
    <location>
        <begin position="425"/>
        <end position="436"/>
    </location>
</feature>
<dbReference type="InterPro" id="IPR013762">
    <property type="entry name" value="Integrase-like_cat_sf"/>
</dbReference>
<dbReference type="EMBL" id="LGRX02019259">
    <property type="protein sequence ID" value="KAK3258796.1"/>
    <property type="molecule type" value="Genomic_DNA"/>
</dbReference>
<dbReference type="AlphaFoldDB" id="A0AAE0KS46"/>
<proteinExistence type="predicted"/>
<gene>
    <name evidence="2" type="ORF">CYMTET_32170</name>
</gene>
<name>A0AAE0KS46_9CHLO</name>
<evidence type="ECO:0000313" key="3">
    <source>
        <dbReference type="Proteomes" id="UP001190700"/>
    </source>
</evidence>
<dbReference type="GO" id="GO:0003677">
    <property type="term" value="F:DNA binding"/>
    <property type="evidence" value="ECO:0007669"/>
    <property type="project" value="InterPro"/>
</dbReference>
<evidence type="ECO:0000256" key="1">
    <source>
        <dbReference type="SAM" id="MobiDB-lite"/>
    </source>
</evidence>